<evidence type="ECO:0000313" key="2">
    <source>
        <dbReference type="Proteomes" id="UP000287033"/>
    </source>
</evidence>
<comment type="caution">
    <text evidence="1">The sequence shown here is derived from an EMBL/GenBank/DDBJ whole genome shotgun (WGS) entry which is preliminary data.</text>
</comment>
<keyword evidence="2" id="KW-1185">Reference proteome</keyword>
<dbReference type="AlphaFoldDB" id="A0A401TH83"/>
<name>A0A401TH83_CHIPU</name>
<protein>
    <submittedName>
        <fullName evidence="1">Uncharacterized protein</fullName>
    </submittedName>
</protein>
<reference evidence="1 2" key="1">
    <citation type="journal article" date="2018" name="Nat. Ecol. Evol.">
        <title>Shark genomes provide insights into elasmobranch evolution and the origin of vertebrates.</title>
        <authorList>
            <person name="Hara Y"/>
            <person name="Yamaguchi K"/>
            <person name="Onimaru K"/>
            <person name="Kadota M"/>
            <person name="Koyanagi M"/>
            <person name="Keeley SD"/>
            <person name="Tatsumi K"/>
            <person name="Tanaka K"/>
            <person name="Motone F"/>
            <person name="Kageyama Y"/>
            <person name="Nozu R"/>
            <person name="Adachi N"/>
            <person name="Nishimura O"/>
            <person name="Nakagawa R"/>
            <person name="Tanegashima C"/>
            <person name="Kiyatake I"/>
            <person name="Matsumoto R"/>
            <person name="Murakumo K"/>
            <person name="Nishida K"/>
            <person name="Terakita A"/>
            <person name="Kuratani S"/>
            <person name="Sato K"/>
            <person name="Hyodo S Kuraku.S."/>
        </authorList>
    </citation>
    <scope>NUCLEOTIDE SEQUENCE [LARGE SCALE GENOMIC DNA]</scope>
</reference>
<feature type="non-terminal residue" evidence="1">
    <location>
        <position position="1"/>
    </location>
</feature>
<proteinExistence type="predicted"/>
<gene>
    <name evidence="1" type="ORF">chiPu_0026354</name>
</gene>
<evidence type="ECO:0000313" key="1">
    <source>
        <dbReference type="EMBL" id="GCC41997.1"/>
    </source>
</evidence>
<accession>A0A401TH83</accession>
<dbReference type="Proteomes" id="UP000287033">
    <property type="component" value="Unassembled WGS sequence"/>
</dbReference>
<organism evidence="1 2">
    <name type="scientific">Chiloscyllium punctatum</name>
    <name type="common">Brownbanded bambooshark</name>
    <name type="synonym">Hemiscyllium punctatum</name>
    <dbReference type="NCBI Taxonomy" id="137246"/>
    <lineage>
        <taxon>Eukaryota</taxon>
        <taxon>Metazoa</taxon>
        <taxon>Chordata</taxon>
        <taxon>Craniata</taxon>
        <taxon>Vertebrata</taxon>
        <taxon>Chondrichthyes</taxon>
        <taxon>Elasmobranchii</taxon>
        <taxon>Galeomorphii</taxon>
        <taxon>Galeoidea</taxon>
        <taxon>Orectolobiformes</taxon>
        <taxon>Hemiscylliidae</taxon>
        <taxon>Chiloscyllium</taxon>
    </lineage>
</organism>
<dbReference type="EMBL" id="BEZZ01077574">
    <property type="protein sequence ID" value="GCC41997.1"/>
    <property type="molecule type" value="Genomic_DNA"/>
</dbReference>
<sequence>CELLDQTVNLQLSHSPLLNDRPGPSLLQEQVYSSYEMSDRLVGVKLLPGKDKTLVGQGRGSLLLSLAPI</sequence>